<accession>A0ABY9HYX9</accession>
<keyword evidence="5" id="KW-0130">Cell adhesion</keyword>
<feature type="chain" id="PRO_5045976820" evidence="9">
    <location>
        <begin position="29"/>
        <end position="277"/>
    </location>
</feature>
<dbReference type="InterPro" id="IPR005528">
    <property type="entry name" value="ChpA-H"/>
</dbReference>
<dbReference type="NCBIfam" id="TIGR01167">
    <property type="entry name" value="LPXTG_anchor"/>
    <property type="match status" value="1"/>
</dbReference>
<evidence type="ECO:0000259" key="10">
    <source>
        <dbReference type="PROSITE" id="PS51884"/>
    </source>
</evidence>
<evidence type="ECO:0000256" key="4">
    <source>
        <dbReference type="ARBA" id="ARBA00022729"/>
    </source>
</evidence>
<comment type="subcellular location">
    <subcellularLocation>
        <location evidence="1">Secreted</location>
        <location evidence="1">Cell wall</location>
    </subcellularLocation>
</comment>
<organism evidence="11 12">
    <name type="scientific">Streptomyces laculatispora</name>
    <dbReference type="NCBI Taxonomy" id="887464"/>
    <lineage>
        <taxon>Bacteria</taxon>
        <taxon>Bacillati</taxon>
        <taxon>Actinomycetota</taxon>
        <taxon>Actinomycetes</taxon>
        <taxon>Kitasatosporales</taxon>
        <taxon>Streptomycetaceae</taxon>
        <taxon>Streptomyces</taxon>
    </lineage>
</organism>
<keyword evidence="12" id="KW-1185">Reference proteome</keyword>
<dbReference type="RefSeq" id="WP_306086338.1">
    <property type="nucleotide sequence ID" value="NZ_CP120992.1"/>
</dbReference>
<feature type="domain" description="Chaplin" evidence="10">
    <location>
        <begin position="101"/>
        <end position="141"/>
    </location>
</feature>
<evidence type="ECO:0000256" key="2">
    <source>
        <dbReference type="ARBA" id="ARBA00022512"/>
    </source>
</evidence>
<feature type="compositionally biased region" description="Basic residues" evidence="8">
    <location>
        <begin position="227"/>
        <end position="239"/>
    </location>
</feature>
<evidence type="ECO:0000256" key="1">
    <source>
        <dbReference type="ARBA" id="ARBA00004191"/>
    </source>
</evidence>
<dbReference type="EMBL" id="CP120992">
    <property type="protein sequence ID" value="WLQ39797.1"/>
    <property type="molecule type" value="Genomic_DNA"/>
</dbReference>
<evidence type="ECO:0000256" key="5">
    <source>
        <dbReference type="ARBA" id="ARBA00022889"/>
    </source>
</evidence>
<feature type="domain" description="Chaplin" evidence="10">
    <location>
        <begin position="39"/>
        <end position="79"/>
    </location>
</feature>
<gene>
    <name evidence="11" type="ORF">P8A22_07110</name>
</gene>
<evidence type="ECO:0000313" key="11">
    <source>
        <dbReference type="EMBL" id="WLQ39797.1"/>
    </source>
</evidence>
<keyword evidence="3" id="KW-0964">Secreted</keyword>
<proteinExistence type="predicted"/>
<name>A0ABY9HYX9_9ACTN</name>
<evidence type="ECO:0000256" key="6">
    <source>
        <dbReference type="ARBA" id="ARBA00023087"/>
    </source>
</evidence>
<feature type="region of interest" description="Disordered" evidence="8">
    <location>
        <begin position="138"/>
        <end position="243"/>
    </location>
</feature>
<dbReference type="PROSITE" id="PS51884">
    <property type="entry name" value="CHAPLIN"/>
    <property type="match status" value="2"/>
</dbReference>
<keyword evidence="4 9" id="KW-0732">Signal</keyword>
<evidence type="ECO:0000313" key="12">
    <source>
        <dbReference type="Proteomes" id="UP001229952"/>
    </source>
</evidence>
<keyword evidence="2" id="KW-0134">Cell wall</keyword>
<dbReference type="Pfam" id="PF03777">
    <property type="entry name" value="ChpA-C"/>
    <property type="match status" value="2"/>
</dbReference>
<evidence type="ECO:0000256" key="3">
    <source>
        <dbReference type="ARBA" id="ARBA00022525"/>
    </source>
</evidence>
<sequence>MRKTLSKSVLVMAAASGILTASGGYAFADASADGAAVGSPGVGSGNAVQVPVHVPVNLCGNTVNVIGLLNPAFGNECENADDGSDTGDAQGASANGVAANSPGVLSGNLIQAPVDVPVNVCGNTVDVIGALNPAFGNECENGEGGNETPKPPTQTEPPTHHQPPTHHEPPQPPKTGHHHHHNGDCPPGHHHNPPTHKPPHHNPPTHKPPHHNPPTHKPPHHNPPTHTWHHHKPTHHHKPWQMAHTGANSNLGIAGGASAAMILGGGLLMRRTRNSQS</sequence>
<feature type="compositionally biased region" description="Basic residues" evidence="8">
    <location>
        <begin position="188"/>
        <end position="220"/>
    </location>
</feature>
<evidence type="ECO:0000256" key="7">
    <source>
        <dbReference type="PROSITE-ProRule" id="PRU01232"/>
    </source>
</evidence>
<evidence type="ECO:0000256" key="9">
    <source>
        <dbReference type="SAM" id="SignalP"/>
    </source>
</evidence>
<evidence type="ECO:0000256" key="8">
    <source>
        <dbReference type="SAM" id="MobiDB-lite"/>
    </source>
</evidence>
<feature type="signal peptide" evidence="9">
    <location>
        <begin position="1"/>
        <end position="28"/>
    </location>
</feature>
<dbReference type="Proteomes" id="UP001229952">
    <property type="component" value="Chromosome"/>
</dbReference>
<protein>
    <submittedName>
        <fullName evidence="11">Chaplin family protein</fullName>
    </submittedName>
</protein>
<keyword evidence="6 7" id="KW-0034">Amyloid</keyword>
<reference evidence="11 12" key="1">
    <citation type="submission" date="2023-03" db="EMBL/GenBank/DDBJ databases">
        <title>Isolation and description of six Streptomyces strains from soil environments, able to metabolize different microbial glucans.</title>
        <authorList>
            <person name="Widen T."/>
            <person name="Larsbrink J."/>
        </authorList>
    </citation>
    <scope>NUCLEOTIDE SEQUENCE [LARGE SCALE GENOMIC DNA]</scope>
    <source>
        <strain evidence="11 12">Mut2</strain>
    </source>
</reference>